<evidence type="ECO:0000256" key="1">
    <source>
        <dbReference type="SAM" id="SignalP"/>
    </source>
</evidence>
<keyword evidence="1" id="KW-0732">Signal</keyword>
<reference evidence="3" key="2">
    <citation type="submission" date="2017-02" db="EMBL/GenBank/DDBJ databases">
        <title>Sunflower complete genome.</title>
        <authorList>
            <person name="Langlade N."/>
            <person name="Munos S."/>
        </authorList>
    </citation>
    <scope>NUCLEOTIDE SEQUENCE [LARGE SCALE GENOMIC DNA]</scope>
    <source>
        <tissue evidence="3">Leaves</tissue>
    </source>
</reference>
<feature type="chain" id="PRO_5012648510" evidence="1">
    <location>
        <begin position="17"/>
        <end position="54"/>
    </location>
</feature>
<dbReference type="Gramene" id="mRNA:HanXRQr2_Chr09g0369021">
    <property type="protein sequence ID" value="CDS:HanXRQr2_Chr09g0369021.1"/>
    <property type="gene ID" value="HanXRQr2_Chr09g0369021"/>
</dbReference>
<keyword evidence="4" id="KW-1185">Reference proteome</keyword>
<sequence>MVCCLSWNMWIEFALLQPFHFFHVILHDSITHSIQFFSMTFKFHHEQHLCIPPV</sequence>
<evidence type="ECO:0000313" key="2">
    <source>
        <dbReference type="EMBL" id="KAF5789257.1"/>
    </source>
</evidence>
<feature type="signal peptide" evidence="1">
    <location>
        <begin position="1"/>
        <end position="16"/>
    </location>
</feature>
<evidence type="ECO:0000313" key="3">
    <source>
        <dbReference type="EMBL" id="OTG13852.1"/>
    </source>
</evidence>
<dbReference type="AlphaFoldDB" id="A0A251TTE3"/>
<name>A0A251TTE3_HELAN</name>
<dbReference type="EMBL" id="CM007898">
    <property type="protein sequence ID" value="OTG13852.1"/>
    <property type="molecule type" value="Genomic_DNA"/>
</dbReference>
<dbReference type="InParanoid" id="A0A251TTE3"/>
<dbReference type="EMBL" id="MNCJ02000324">
    <property type="protein sequence ID" value="KAF5789257.1"/>
    <property type="molecule type" value="Genomic_DNA"/>
</dbReference>
<evidence type="ECO:0000313" key="4">
    <source>
        <dbReference type="Proteomes" id="UP000215914"/>
    </source>
</evidence>
<accession>A0A251TTE3</accession>
<reference evidence="2" key="3">
    <citation type="submission" date="2020-06" db="EMBL/GenBank/DDBJ databases">
        <title>Helianthus annuus Genome sequencing and assembly Release 2.</title>
        <authorList>
            <person name="Gouzy J."/>
            <person name="Langlade N."/>
            <person name="Munos S."/>
        </authorList>
    </citation>
    <scope>NUCLEOTIDE SEQUENCE</scope>
    <source>
        <tissue evidence="2">Leaves</tissue>
    </source>
</reference>
<proteinExistence type="predicted"/>
<reference evidence="2 4" key="1">
    <citation type="journal article" date="2017" name="Nature">
        <title>The sunflower genome provides insights into oil metabolism, flowering and Asterid evolution.</title>
        <authorList>
            <person name="Badouin H."/>
            <person name="Gouzy J."/>
            <person name="Grassa C.J."/>
            <person name="Murat F."/>
            <person name="Staton S.E."/>
            <person name="Cottret L."/>
            <person name="Lelandais-Briere C."/>
            <person name="Owens G.L."/>
            <person name="Carrere S."/>
            <person name="Mayjonade B."/>
            <person name="Legrand L."/>
            <person name="Gill N."/>
            <person name="Kane N.C."/>
            <person name="Bowers J.E."/>
            <person name="Hubner S."/>
            <person name="Bellec A."/>
            <person name="Berard A."/>
            <person name="Berges H."/>
            <person name="Blanchet N."/>
            <person name="Boniface M.C."/>
            <person name="Brunel D."/>
            <person name="Catrice O."/>
            <person name="Chaidir N."/>
            <person name="Claudel C."/>
            <person name="Donnadieu C."/>
            <person name="Faraut T."/>
            <person name="Fievet G."/>
            <person name="Helmstetter N."/>
            <person name="King M."/>
            <person name="Knapp S.J."/>
            <person name="Lai Z."/>
            <person name="Le Paslier M.C."/>
            <person name="Lippi Y."/>
            <person name="Lorenzon L."/>
            <person name="Mandel J.R."/>
            <person name="Marage G."/>
            <person name="Marchand G."/>
            <person name="Marquand E."/>
            <person name="Bret-Mestries E."/>
            <person name="Morien E."/>
            <person name="Nambeesan S."/>
            <person name="Nguyen T."/>
            <person name="Pegot-Espagnet P."/>
            <person name="Pouilly N."/>
            <person name="Raftis F."/>
            <person name="Sallet E."/>
            <person name="Schiex T."/>
            <person name="Thomas J."/>
            <person name="Vandecasteele C."/>
            <person name="Vares D."/>
            <person name="Vear F."/>
            <person name="Vautrin S."/>
            <person name="Crespi M."/>
            <person name="Mangin B."/>
            <person name="Burke J.M."/>
            <person name="Salse J."/>
            <person name="Munos S."/>
            <person name="Vincourt P."/>
            <person name="Rieseberg L.H."/>
            <person name="Langlade N.B."/>
        </authorList>
    </citation>
    <scope>NUCLEOTIDE SEQUENCE [LARGE SCALE GENOMIC DNA]</scope>
    <source>
        <strain evidence="4">cv. SF193</strain>
        <tissue evidence="2">Leaves</tissue>
    </source>
</reference>
<organism evidence="3 4">
    <name type="scientific">Helianthus annuus</name>
    <name type="common">Common sunflower</name>
    <dbReference type="NCBI Taxonomy" id="4232"/>
    <lineage>
        <taxon>Eukaryota</taxon>
        <taxon>Viridiplantae</taxon>
        <taxon>Streptophyta</taxon>
        <taxon>Embryophyta</taxon>
        <taxon>Tracheophyta</taxon>
        <taxon>Spermatophyta</taxon>
        <taxon>Magnoliopsida</taxon>
        <taxon>eudicotyledons</taxon>
        <taxon>Gunneridae</taxon>
        <taxon>Pentapetalae</taxon>
        <taxon>asterids</taxon>
        <taxon>campanulids</taxon>
        <taxon>Asterales</taxon>
        <taxon>Asteraceae</taxon>
        <taxon>Asteroideae</taxon>
        <taxon>Heliantheae alliance</taxon>
        <taxon>Heliantheae</taxon>
        <taxon>Helianthus</taxon>
    </lineage>
</organism>
<protein>
    <submittedName>
        <fullName evidence="3">Uncharacterized protein</fullName>
    </submittedName>
</protein>
<dbReference type="Proteomes" id="UP000215914">
    <property type="component" value="Chromosome 9"/>
</dbReference>
<gene>
    <name evidence="3" type="ORF">HannXRQ_Chr09g0242861</name>
    <name evidence="2" type="ORF">HanXRQr2_Chr09g0369021</name>
</gene>